<dbReference type="STRING" id="1442369.A0A0D2I806"/>
<dbReference type="OrthoDB" id="9895617at2759"/>
<keyword evidence="3" id="KW-1185">Reference proteome</keyword>
<dbReference type="Pfam" id="PF12585">
    <property type="entry name" value="DUF3759"/>
    <property type="match status" value="1"/>
</dbReference>
<dbReference type="RefSeq" id="XP_013266512.1">
    <property type="nucleotide sequence ID" value="XM_013411058.1"/>
</dbReference>
<name>A0A0D2I806_9EURO</name>
<evidence type="ECO:0000256" key="1">
    <source>
        <dbReference type="SAM" id="MobiDB-lite"/>
    </source>
</evidence>
<dbReference type="GeneID" id="25299434"/>
<proteinExistence type="predicted"/>
<evidence type="ECO:0008006" key="4">
    <source>
        <dbReference type="Google" id="ProtNLM"/>
    </source>
</evidence>
<dbReference type="Proteomes" id="UP000053617">
    <property type="component" value="Unassembled WGS sequence"/>
</dbReference>
<dbReference type="PANTHER" id="PTHR37450">
    <property type="entry name" value="CIPC PROTEIN"/>
    <property type="match status" value="1"/>
</dbReference>
<protein>
    <recommendedName>
        <fullName evidence="4">CipC-like antibiotic response protein</fullName>
    </recommendedName>
</protein>
<sequence>MFGWDEGRDAHQQVYGSGGHNNQAKFSHELIAGGAAFEGMKLFEDHQRQEGKPVSHAFAKELLAGFVGGEIDKLAETKGMDEYDAYEAKKRAKEHAERMYDDHYQGMDQYDPNRRDQPNFNY</sequence>
<dbReference type="InterPro" id="IPR022234">
    <property type="entry name" value="DUF3759"/>
</dbReference>
<gene>
    <name evidence="2" type="ORF">Z518_11363</name>
</gene>
<dbReference type="PANTHER" id="PTHR37450:SF1">
    <property type="entry name" value="CIPC PROTEIN"/>
    <property type="match status" value="1"/>
</dbReference>
<reference evidence="2 3" key="1">
    <citation type="submission" date="2015-01" db="EMBL/GenBank/DDBJ databases">
        <title>The Genome Sequence of Rhinocladiella mackenzie CBS 650.93.</title>
        <authorList>
            <consortium name="The Broad Institute Genomics Platform"/>
            <person name="Cuomo C."/>
            <person name="de Hoog S."/>
            <person name="Gorbushina A."/>
            <person name="Stielow B."/>
            <person name="Teixiera M."/>
            <person name="Abouelleil A."/>
            <person name="Chapman S.B."/>
            <person name="Priest M."/>
            <person name="Young S.K."/>
            <person name="Wortman J."/>
            <person name="Nusbaum C."/>
            <person name="Birren B."/>
        </authorList>
    </citation>
    <scope>NUCLEOTIDE SEQUENCE [LARGE SCALE GENOMIC DNA]</scope>
    <source>
        <strain evidence="2 3">CBS 650.93</strain>
    </source>
</reference>
<accession>A0A0D2I806</accession>
<dbReference type="HOGENOM" id="CLU_143683_0_0_1"/>
<evidence type="ECO:0000313" key="2">
    <source>
        <dbReference type="EMBL" id="KIW99375.1"/>
    </source>
</evidence>
<feature type="region of interest" description="Disordered" evidence="1">
    <location>
        <begin position="94"/>
        <end position="122"/>
    </location>
</feature>
<dbReference type="VEuPathDB" id="FungiDB:Z518_11363"/>
<organism evidence="2 3">
    <name type="scientific">Rhinocladiella mackenziei CBS 650.93</name>
    <dbReference type="NCBI Taxonomy" id="1442369"/>
    <lineage>
        <taxon>Eukaryota</taxon>
        <taxon>Fungi</taxon>
        <taxon>Dikarya</taxon>
        <taxon>Ascomycota</taxon>
        <taxon>Pezizomycotina</taxon>
        <taxon>Eurotiomycetes</taxon>
        <taxon>Chaetothyriomycetidae</taxon>
        <taxon>Chaetothyriales</taxon>
        <taxon>Herpotrichiellaceae</taxon>
        <taxon>Rhinocladiella</taxon>
    </lineage>
</organism>
<dbReference type="EMBL" id="KN847487">
    <property type="protein sequence ID" value="KIW99375.1"/>
    <property type="molecule type" value="Genomic_DNA"/>
</dbReference>
<evidence type="ECO:0000313" key="3">
    <source>
        <dbReference type="Proteomes" id="UP000053617"/>
    </source>
</evidence>
<dbReference type="AlphaFoldDB" id="A0A0D2I806"/>